<organism evidence="2 3">
    <name type="scientific">Riccia sorocarpa</name>
    <dbReference type="NCBI Taxonomy" id="122646"/>
    <lineage>
        <taxon>Eukaryota</taxon>
        <taxon>Viridiplantae</taxon>
        <taxon>Streptophyta</taxon>
        <taxon>Embryophyta</taxon>
        <taxon>Marchantiophyta</taxon>
        <taxon>Marchantiopsida</taxon>
        <taxon>Marchantiidae</taxon>
        <taxon>Marchantiales</taxon>
        <taxon>Ricciaceae</taxon>
        <taxon>Riccia</taxon>
    </lineage>
</organism>
<dbReference type="InterPro" id="IPR036273">
    <property type="entry name" value="CRAL/TRIO_N_dom_sf"/>
</dbReference>
<dbReference type="CDD" id="cd00170">
    <property type="entry name" value="SEC14"/>
    <property type="match status" value="1"/>
</dbReference>
<sequence length="329" mass="37433">MGSFIISVAFPKACNFMKYEFFPVEDAFGRLQPASVELRSKSLQRQTRISSLLSNVNTSGKRHKRFDKRPRGKWICQSVNSLEDKDGLLQGGDAESQLLEQLRQAVQQQGGDIESADDMELLRFLRGKSMDVEKTAAAYVRHQKWKAEFIPNGGFTEADLPTELAAKKSYIIAQDKKGRPVSLTLGRNHVYNKDFTEFKRFAIYVFEQLVARAPPGTQDFLYIIDLKALGVKNLDSKSFVAGFDLLQNHYPGRIDKVYMVNVPLIFNGLWKVVSKLLDENTKRKIIFVDNKKLTETLLEEIDIDHLPKEYGGNAELVLVQELTARQHES</sequence>
<feature type="domain" description="CRAL-TRIO" evidence="1">
    <location>
        <begin position="159"/>
        <end position="318"/>
    </location>
</feature>
<evidence type="ECO:0000313" key="3">
    <source>
        <dbReference type="Proteomes" id="UP001633002"/>
    </source>
</evidence>
<dbReference type="PROSITE" id="PS50191">
    <property type="entry name" value="CRAL_TRIO"/>
    <property type="match status" value="1"/>
</dbReference>
<proteinExistence type="predicted"/>
<dbReference type="PANTHER" id="PTHR46277">
    <property type="entry name" value="OS03G0850700 PROTEIN"/>
    <property type="match status" value="1"/>
</dbReference>
<dbReference type="PANTHER" id="PTHR46277:SF24">
    <property type="entry name" value="CRAL-TRIO DOMAIN-CONTAINING PROTEIN"/>
    <property type="match status" value="1"/>
</dbReference>
<dbReference type="InterPro" id="IPR001251">
    <property type="entry name" value="CRAL-TRIO_dom"/>
</dbReference>
<dbReference type="Pfam" id="PF00650">
    <property type="entry name" value="CRAL_TRIO"/>
    <property type="match status" value="1"/>
</dbReference>
<evidence type="ECO:0000313" key="2">
    <source>
        <dbReference type="EMBL" id="KAL3693234.1"/>
    </source>
</evidence>
<accession>A0ABD3HRP9</accession>
<gene>
    <name evidence="2" type="ORF">R1sor_006885</name>
</gene>
<reference evidence="2 3" key="1">
    <citation type="submission" date="2024-09" db="EMBL/GenBank/DDBJ databases">
        <title>Chromosome-scale assembly of Riccia sorocarpa.</title>
        <authorList>
            <person name="Paukszto L."/>
        </authorList>
    </citation>
    <scope>NUCLEOTIDE SEQUENCE [LARGE SCALE GENOMIC DNA]</scope>
    <source>
        <strain evidence="2">LP-2024</strain>
        <tissue evidence="2">Aerial parts of the thallus</tissue>
    </source>
</reference>
<dbReference type="SMART" id="SM00516">
    <property type="entry name" value="SEC14"/>
    <property type="match status" value="1"/>
</dbReference>
<evidence type="ECO:0000259" key="1">
    <source>
        <dbReference type="PROSITE" id="PS50191"/>
    </source>
</evidence>
<name>A0ABD3HRP9_9MARC</name>
<protein>
    <recommendedName>
        <fullName evidence="1">CRAL-TRIO domain-containing protein</fullName>
    </recommendedName>
</protein>
<comment type="caution">
    <text evidence="2">The sequence shown here is derived from an EMBL/GenBank/DDBJ whole genome shotgun (WGS) entry which is preliminary data.</text>
</comment>
<dbReference type="SUPFAM" id="SSF46938">
    <property type="entry name" value="CRAL/TRIO N-terminal domain"/>
    <property type="match status" value="1"/>
</dbReference>
<dbReference type="InterPro" id="IPR036865">
    <property type="entry name" value="CRAL-TRIO_dom_sf"/>
</dbReference>
<dbReference type="SUPFAM" id="SSF52087">
    <property type="entry name" value="CRAL/TRIO domain"/>
    <property type="match status" value="1"/>
</dbReference>
<dbReference type="AlphaFoldDB" id="A0ABD3HRP9"/>
<keyword evidence="3" id="KW-1185">Reference proteome</keyword>
<dbReference type="Gene3D" id="3.40.525.10">
    <property type="entry name" value="CRAL-TRIO lipid binding domain"/>
    <property type="match status" value="1"/>
</dbReference>
<dbReference type="Proteomes" id="UP001633002">
    <property type="component" value="Unassembled WGS sequence"/>
</dbReference>
<dbReference type="EMBL" id="JBJQOH010000003">
    <property type="protein sequence ID" value="KAL3693234.1"/>
    <property type="molecule type" value="Genomic_DNA"/>
</dbReference>